<gene>
    <name evidence="1" type="ORF">SAMN06297397_0995</name>
</gene>
<protein>
    <submittedName>
        <fullName evidence="1">Xaa-Pro aminopeptidase</fullName>
    </submittedName>
</protein>
<organism evidence="1 2">
    <name type="scientific">Aristaeella lactis</name>
    <dbReference type="NCBI Taxonomy" id="3046383"/>
    <lineage>
        <taxon>Bacteria</taxon>
        <taxon>Bacillati</taxon>
        <taxon>Bacillota</taxon>
        <taxon>Clostridia</taxon>
        <taxon>Eubacteriales</taxon>
        <taxon>Aristaeellaceae</taxon>
        <taxon>Aristaeella</taxon>
    </lineage>
</organism>
<evidence type="ECO:0000313" key="1">
    <source>
        <dbReference type="EMBL" id="SMC48497.1"/>
    </source>
</evidence>
<keyword evidence="1" id="KW-0378">Hydrolase</keyword>
<keyword evidence="1" id="KW-0031">Aminopeptidase</keyword>
<proteinExistence type="predicted"/>
<comment type="caution">
    <text evidence="1">The sequence shown here is derived from an EMBL/GenBank/DDBJ whole genome shotgun (WGS) entry which is preliminary data.</text>
</comment>
<keyword evidence="2" id="KW-1185">Reference proteome</keyword>
<dbReference type="Proteomes" id="UP000192328">
    <property type="component" value="Unassembled WGS sequence"/>
</dbReference>
<accession>A0AC61PJI7</accession>
<evidence type="ECO:0000313" key="2">
    <source>
        <dbReference type="Proteomes" id="UP000192328"/>
    </source>
</evidence>
<dbReference type="EMBL" id="FWXZ01000002">
    <property type="protein sequence ID" value="SMC48497.1"/>
    <property type="molecule type" value="Genomic_DNA"/>
</dbReference>
<reference evidence="1" key="1">
    <citation type="submission" date="2017-04" db="EMBL/GenBank/DDBJ databases">
        <authorList>
            <person name="Varghese N."/>
            <person name="Submissions S."/>
        </authorList>
    </citation>
    <scope>NUCLEOTIDE SEQUENCE</scope>
    <source>
        <strain evidence="1">WTE2008</strain>
    </source>
</reference>
<name>A0AC61PJI7_9FIRM</name>
<sequence>MIHLTAAERLINYLHAGPKTAVAVHDPSNMFYLTEGYTGEGLVYISEASRVIITDFRYTEQAERQAPGFRVEMTETGRNHNRVLSELVKAEEITELRVETNWLSVDAFEDLRAAVGEEISFVPLKGAPQKLREIKTPAEIVAIRKACDITSEAFNAILPKIRPGMTEKELQIELDFTMLRLGADEFAFDTIIASGENGSLCHAIPGSRTLKNGDMITMDFGAKVGGYCSDMTRTVALGKPSDEMRTVYETVLRAQSMCEDALMAGKTGEELDKLARDYIDARGYAGRFGHGLGHSVGIDIHEEPRLSQRCKDVLQAGVVITVEPGIYLPGVGGVRIENTCLVKENGCVPLTTADKQLIIL</sequence>
<keyword evidence="1" id="KW-0645">Protease</keyword>